<dbReference type="UniPathway" id="UPA00143"/>
<dbReference type="Gene3D" id="1.25.40.10">
    <property type="entry name" value="Tetratricopeptide repeat domain"/>
    <property type="match status" value="1"/>
</dbReference>
<dbReference type="InterPro" id="IPR011990">
    <property type="entry name" value="TPR-like_helical_dom_sf"/>
</dbReference>
<dbReference type="Pfam" id="PF12862">
    <property type="entry name" value="ANAPC5"/>
    <property type="match status" value="1"/>
</dbReference>
<evidence type="ECO:0000256" key="1">
    <source>
        <dbReference type="ARBA" id="ARBA00007450"/>
    </source>
</evidence>
<dbReference type="GO" id="GO:0031145">
    <property type="term" value="P:anaphase-promoting complex-dependent catabolic process"/>
    <property type="evidence" value="ECO:0007669"/>
    <property type="project" value="TreeGrafter"/>
</dbReference>
<evidence type="ECO:0000256" key="7">
    <source>
        <dbReference type="ARBA" id="ARBA00031069"/>
    </source>
</evidence>
<dbReference type="SUPFAM" id="SSF48452">
    <property type="entry name" value="TPR-like"/>
    <property type="match status" value="1"/>
</dbReference>
<evidence type="ECO:0000256" key="5">
    <source>
        <dbReference type="ARBA" id="ARBA00022786"/>
    </source>
</evidence>
<dbReference type="PANTHER" id="PTHR12830">
    <property type="entry name" value="ANAPHASE-PROMOTING COMPLEX SUBUNIT 5"/>
    <property type="match status" value="1"/>
</dbReference>
<comment type="similarity">
    <text evidence="1">Belongs to the APC5 family.</text>
</comment>
<protein>
    <recommendedName>
        <fullName evidence="2">Anaphase-promoting complex subunit 5</fullName>
    </recommendedName>
    <alternativeName>
        <fullName evidence="7">Cyclosome subunit 5</fullName>
    </alternativeName>
</protein>
<evidence type="ECO:0000259" key="9">
    <source>
        <dbReference type="Pfam" id="PF12862"/>
    </source>
</evidence>
<evidence type="ECO:0000313" key="11">
    <source>
        <dbReference type="Proteomes" id="UP000030854"/>
    </source>
</evidence>
<dbReference type="Proteomes" id="UP000030854">
    <property type="component" value="Unassembled WGS sequence"/>
</dbReference>
<organism evidence="10 11">
    <name type="scientific">Uncinula necator</name>
    <name type="common">Grape powdery mildew</name>
    <dbReference type="NCBI Taxonomy" id="52586"/>
    <lineage>
        <taxon>Eukaryota</taxon>
        <taxon>Fungi</taxon>
        <taxon>Dikarya</taxon>
        <taxon>Ascomycota</taxon>
        <taxon>Pezizomycotina</taxon>
        <taxon>Leotiomycetes</taxon>
        <taxon>Erysiphales</taxon>
        <taxon>Erysiphaceae</taxon>
        <taxon>Erysiphe</taxon>
    </lineage>
</organism>
<dbReference type="GO" id="GO:0051301">
    <property type="term" value="P:cell division"/>
    <property type="evidence" value="ECO:0007669"/>
    <property type="project" value="UniProtKB-KW"/>
</dbReference>
<keyword evidence="5" id="KW-0833">Ubl conjugation pathway</keyword>
<keyword evidence="6" id="KW-0131">Cell cycle</keyword>
<keyword evidence="3" id="KW-0132">Cell division</keyword>
<reference evidence="10 11" key="1">
    <citation type="journal article" date="2014" name="BMC Genomics">
        <title>Adaptive genomic structural variation in the grape powdery mildew pathogen, Erysiphe necator.</title>
        <authorList>
            <person name="Jones L."/>
            <person name="Riaz S."/>
            <person name="Morales-Cruz A."/>
            <person name="Amrine K.C."/>
            <person name="McGuire B."/>
            <person name="Gubler W.D."/>
            <person name="Walker M.A."/>
            <person name="Cantu D."/>
        </authorList>
    </citation>
    <scope>NUCLEOTIDE SEQUENCE [LARGE SCALE GENOMIC DNA]</scope>
    <source>
        <strain evidence="11">c</strain>
    </source>
</reference>
<evidence type="ECO:0000256" key="3">
    <source>
        <dbReference type="ARBA" id="ARBA00022618"/>
    </source>
</evidence>
<comment type="function">
    <text evidence="8">Component of the anaphase promoting complex/cyclosome (APC/C), a cell cycle-regulated E3 ubiquitin ligase that controls progression through mitosis and the G1 phase of the cell cycle. The APC/C complex acts by mediating ubiquitination and subsequent degradation of target proteins: it mainly mediates the formation of 'Lys-11'-linked polyubiquitin chains and, to a lower extent, the formation of 'Lys-48'- and 'Lys-63'-linked polyubiquitin chains. The APC/C complex catalyzes assembly of branched 'Lys-11'-/'Lys-48'-linked branched ubiquitin chains on target proteins.</text>
</comment>
<feature type="domain" description="Anaphase-promoting complex subunit 5" evidence="9">
    <location>
        <begin position="281"/>
        <end position="369"/>
    </location>
</feature>
<dbReference type="GO" id="GO:0005680">
    <property type="term" value="C:anaphase-promoting complex"/>
    <property type="evidence" value="ECO:0007669"/>
    <property type="project" value="InterPro"/>
</dbReference>
<comment type="caution">
    <text evidence="10">The sequence shown here is derived from an EMBL/GenBank/DDBJ whole genome shotgun (WGS) entry which is preliminary data.</text>
</comment>
<dbReference type="GO" id="GO:0045842">
    <property type="term" value="P:positive regulation of mitotic metaphase/anaphase transition"/>
    <property type="evidence" value="ECO:0007669"/>
    <property type="project" value="TreeGrafter"/>
</dbReference>
<keyword evidence="4" id="KW-0498">Mitosis</keyword>
<gene>
    <name evidence="10" type="ORF">EV44_g2724</name>
</gene>
<dbReference type="InterPro" id="IPR037679">
    <property type="entry name" value="Apc5"/>
</dbReference>
<dbReference type="AlphaFoldDB" id="A0A0B1P4W8"/>
<dbReference type="GO" id="GO:0070979">
    <property type="term" value="P:protein K11-linked ubiquitination"/>
    <property type="evidence" value="ECO:0007669"/>
    <property type="project" value="TreeGrafter"/>
</dbReference>
<dbReference type="OMA" id="DANMGMA"/>
<evidence type="ECO:0000313" key="10">
    <source>
        <dbReference type="EMBL" id="KHJ32375.1"/>
    </source>
</evidence>
<dbReference type="STRING" id="52586.A0A0B1P4W8"/>
<evidence type="ECO:0000256" key="8">
    <source>
        <dbReference type="ARBA" id="ARBA00045696"/>
    </source>
</evidence>
<dbReference type="PANTHER" id="PTHR12830:SF9">
    <property type="entry name" value="ANAPHASE-PROMOTING COMPLEX SUBUNIT 5"/>
    <property type="match status" value="1"/>
</dbReference>
<evidence type="ECO:0000256" key="6">
    <source>
        <dbReference type="ARBA" id="ARBA00023306"/>
    </source>
</evidence>
<sequence length="781" mass="89479">MNRYLTPSKIGLLILIELYVESNVPNSTIPIVSFILNQLLSHSPKPQSPESISHWQYFSHPLSFTLDLESFELLLAPHPTSSNFQCTTLWDYFLKKIWDIDSLDALHDFFSHRTSLLVKTREEIKKSNELGIPLPSDDKILLSRTSPFGSFIRKSSIEFERLKFNESVALWTAFNIWRHSYNPTQTKKTDKTSAPAWTGVVALNYQDKYSGKNSGEKLELFHTSMGSQDIAGCRISTDDVGKLLEFQVEKMQRFGNRVPVQIMTKFKSILDQSILIPSLSHYFIFLESWRSGDYTTSFDSIHRYFDYTMQNRDRSFYQYALMNLAVLQADFCCFDEAAAAMLETVSIARENKDMACLNFALNWMYHFGKIHPNITASTSSTNMLGAEREGLTYLRIKAKETEMWTLWSSSLLSEGRLGLENGESVAIVFENVIKSSHLIVEKNLKSMIGPQIAIQSSLWGRLGIFQLFKQYCEIFLNYHAQYTVFEDVLRFTSRIAFLLVDKGHYDKALELLESLDSDSLRSWKAHHHWLMCKGIIQLKRALHHDNLDSASQLLDQLLHSYDEFKDVDLSPEISILQVDFLIRQSDYNQALLKIEEILSPFKERNDIYTRTKLLVFKALLFEKAGRPQKGFSVALRAASSAWRARLMPILWLAMAAIANILTSLSEYQASAHILIAVLPRALECEDLTLNAQLYSFLGDAFMGLAGQAESRSKERKVNLTQSALFIERALSEFISLEDYRGQYEMTAKLASINKVMGETSKAIKFANNYLELKKMGKHYKS</sequence>
<name>A0A0B1P4W8_UNCNE</name>
<dbReference type="EMBL" id="JNVN01002131">
    <property type="protein sequence ID" value="KHJ32375.1"/>
    <property type="molecule type" value="Genomic_DNA"/>
</dbReference>
<dbReference type="HOGENOM" id="CLU_010478_0_0_1"/>
<evidence type="ECO:0000256" key="2">
    <source>
        <dbReference type="ARBA" id="ARBA00016066"/>
    </source>
</evidence>
<dbReference type="InterPro" id="IPR026000">
    <property type="entry name" value="Apc5_dom"/>
</dbReference>
<proteinExistence type="inferred from homology"/>
<accession>A0A0B1P4W8</accession>
<keyword evidence="11" id="KW-1185">Reference proteome</keyword>
<evidence type="ECO:0000256" key="4">
    <source>
        <dbReference type="ARBA" id="ARBA00022776"/>
    </source>
</evidence>